<accession>A0ABX1DXR9</accession>
<sequence length="86" mass="9104">MNGVSTLQQRVGNRVWADNGNKVIAEGADAISTPYAPPEEAGTHIEGNGVWGRIEGAHNHIETGRSTTEVFTTRTSSSCMLASMAC</sequence>
<organism evidence="1 2">
    <name type="scientific">Brucella ciceri</name>
    <dbReference type="NCBI Taxonomy" id="391287"/>
    <lineage>
        <taxon>Bacteria</taxon>
        <taxon>Pseudomonadati</taxon>
        <taxon>Pseudomonadota</taxon>
        <taxon>Alphaproteobacteria</taxon>
        <taxon>Hyphomicrobiales</taxon>
        <taxon>Brucellaceae</taxon>
        <taxon>Brucella/Ochrobactrum group</taxon>
        <taxon>Brucella</taxon>
    </lineage>
</organism>
<dbReference type="NCBIfam" id="TIGR01414">
    <property type="entry name" value="autotrans_barl"/>
    <property type="match status" value="1"/>
</dbReference>
<dbReference type="Proteomes" id="UP000568486">
    <property type="component" value="Unassembled WGS sequence"/>
</dbReference>
<dbReference type="EMBL" id="JAAVLR010000002">
    <property type="protein sequence ID" value="NKC29160.1"/>
    <property type="molecule type" value="Genomic_DNA"/>
</dbReference>
<evidence type="ECO:0000313" key="1">
    <source>
        <dbReference type="EMBL" id="NKC29160.1"/>
    </source>
</evidence>
<protein>
    <submittedName>
        <fullName evidence="1">Autotransporter outer membrane beta-barrel domain-containing protein</fullName>
    </submittedName>
</protein>
<proteinExistence type="predicted"/>
<gene>
    <name evidence="1" type="ORF">HED52_21725</name>
</gene>
<keyword evidence="2" id="KW-1185">Reference proteome</keyword>
<name>A0ABX1DXR9_9HYPH</name>
<reference evidence="1 2" key="1">
    <citation type="submission" date="2020-03" db="EMBL/GenBank/DDBJ databases">
        <title>Whole genome sequencing of clinical and environmental type strains of Ochrobactrum.</title>
        <authorList>
            <person name="Dharne M."/>
        </authorList>
    </citation>
    <scope>NUCLEOTIDE SEQUENCE [LARGE SCALE GENOMIC DNA]</scope>
    <source>
        <strain evidence="1 2">DSM 22292</strain>
    </source>
</reference>
<dbReference type="InterPro" id="IPR006315">
    <property type="entry name" value="OM_autotransptr_brl_dom"/>
</dbReference>
<comment type="caution">
    <text evidence="1">The sequence shown here is derived from an EMBL/GenBank/DDBJ whole genome shotgun (WGS) entry which is preliminary data.</text>
</comment>
<evidence type="ECO:0000313" key="2">
    <source>
        <dbReference type="Proteomes" id="UP000568486"/>
    </source>
</evidence>